<comment type="subunit">
    <text evidence="2">Binds actin.</text>
</comment>
<proteinExistence type="predicted"/>
<dbReference type="GO" id="GO:0033269">
    <property type="term" value="C:internode region of axon"/>
    <property type="evidence" value="ECO:0007669"/>
    <property type="project" value="TreeGrafter"/>
</dbReference>
<dbReference type="GO" id="GO:0001763">
    <property type="term" value="P:morphogenesis of a branching structure"/>
    <property type="evidence" value="ECO:0007669"/>
    <property type="project" value="TreeGrafter"/>
</dbReference>
<dbReference type="GO" id="GO:0008360">
    <property type="term" value="P:regulation of cell shape"/>
    <property type="evidence" value="ECO:0007669"/>
    <property type="project" value="InterPro"/>
</dbReference>
<dbReference type="AlphaFoldDB" id="A0A974H1K5"/>
<dbReference type="GO" id="GO:0005938">
    <property type="term" value="C:cell cortex"/>
    <property type="evidence" value="ECO:0007669"/>
    <property type="project" value="TreeGrafter"/>
</dbReference>
<feature type="compositionally biased region" description="Polar residues" evidence="10">
    <location>
        <begin position="188"/>
        <end position="211"/>
    </location>
</feature>
<dbReference type="GO" id="GO:0031344">
    <property type="term" value="P:regulation of cell projection organization"/>
    <property type="evidence" value="ECO:0007669"/>
    <property type="project" value="TreeGrafter"/>
</dbReference>
<dbReference type="Gene3D" id="6.10.360.10">
    <property type="match status" value="1"/>
</dbReference>
<feature type="region of interest" description="Disordered" evidence="10">
    <location>
        <begin position="164"/>
        <end position="221"/>
    </location>
</feature>
<keyword evidence="4" id="KW-0597">Phosphoprotein</keyword>
<keyword evidence="6" id="KW-0206">Cytoskeleton</keyword>
<dbReference type="PANTHER" id="PTHR47137">
    <property type="entry name" value="ERMIN"/>
    <property type="match status" value="1"/>
</dbReference>
<keyword evidence="5" id="KW-0009">Actin-binding</keyword>
<dbReference type="GO" id="GO:0051015">
    <property type="term" value="F:actin filament binding"/>
    <property type="evidence" value="ECO:0007669"/>
    <property type="project" value="InterPro"/>
</dbReference>
<dbReference type="InterPro" id="IPR008954">
    <property type="entry name" value="Moesin_tail_sf"/>
</dbReference>
<comment type="subcellular location">
    <subcellularLocation>
        <location evidence="1">Cytoplasm</location>
        <location evidence="1">Cytoskeleton</location>
    </subcellularLocation>
</comment>
<dbReference type="EMBL" id="CM004483">
    <property type="protein sequence ID" value="OCT61081.1"/>
    <property type="molecule type" value="Genomic_DNA"/>
</dbReference>
<evidence type="ECO:0000256" key="9">
    <source>
        <dbReference type="ARBA" id="ARBA00031224"/>
    </source>
</evidence>
<dbReference type="GO" id="GO:0070062">
    <property type="term" value="C:extracellular exosome"/>
    <property type="evidence" value="ECO:0007669"/>
    <property type="project" value="TreeGrafter"/>
</dbReference>
<dbReference type="GO" id="GO:0005856">
    <property type="term" value="C:cytoskeleton"/>
    <property type="evidence" value="ECO:0007669"/>
    <property type="project" value="UniProtKB-SubCell"/>
</dbReference>
<accession>A0A974H1K5</accession>
<evidence type="ECO:0000256" key="10">
    <source>
        <dbReference type="SAM" id="MobiDB-lite"/>
    </source>
</evidence>
<dbReference type="Pfam" id="PF20491">
    <property type="entry name" value="Ermin"/>
    <property type="match status" value="1"/>
</dbReference>
<dbReference type="SUPFAM" id="SSF48678">
    <property type="entry name" value="Moesin tail domain"/>
    <property type="match status" value="1"/>
</dbReference>
<dbReference type="InterPro" id="IPR045346">
    <property type="entry name" value="Ermin"/>
</dbReference>
<evidence type="ECO:0000256" key="6">
    <source>
        <dbReference type="ARBA" id="ARBA00023212"/>
    </source>
</evidence>
<evidence type="ECO:0000256" key="2">
    <source>
        <dbReference type="ARBA" id="ARBA00011216"/>
    </source>
</evidence>
<dbReference type="GO" id="GO:0043209">
    <property type="term" value="C:myelin sheath"/>
    <property type="evidence" value="ECO:0007669"/>
    <property type="project" value="TreeGrafter"/>
</dbReference>
<name>A0A974H1K5_XENLA</name>
<dbReference type="Proteomes" id="UP000694892">
    <property type="component" value="Chromosome 9_10S"/>
</dbReference>
<evidence type="ECO:0000256" key="3">
    <source>
        <dbReference type="ARBA" id="ARBA00022490"/>
    </source>
</evidence>
<evidence type="ECO:0000256" key="7">
    <source>
        <dbReference type="ARBA" id="ARBA00025213"/>
    </source>
</evidence>
<gene>
    <name evidence="11" type="ORF">XELAEV_18047110mg</name>
</gene>
<dbReference type="GO" id="GO:0043025">
    <property type="term" value="C:neuronal cell body"/>
    <property type="evidence" value="ECO:0007669"/>
    <property type="project" value="TreeGrafter"/>
</dbReference>
<dbReference type="GO" id="GO:0030175">
    <property type="term" value="C:filopodium"/>
    <property type="evidence" value="ECO:0007669"/>
    <property type="project" value="TreeGrafter"/>
</dbReference>
<evidence type="ECO:0000313" key="11">
    <source>
        <dbReference type="EMBL" id="OCT61081.1"/>
    </source>
</evidence>
<comment type="function">
    <text evidence="7">Plays a role in cytoskeletal rearrangements during the late wrapping and/or compaction phases of myelinogenesis as well as in maintenance and stability of myelin sheath in the adult. May play an important role in late-stage oligodendroglia maturation, myelin/Ranvier node formation during CNS development, and in the maintenance and plasticity of related structures in the mature CNS.</text>
</comment>
<evidence type="ECO:0000256" key="4">
    <source>
        <dbReference type="ARBA" id="ARBA00022553"/>
    </source>
</evidence>
<evidence type="ECO:0000313" key="12">
    <source>
        <dbReference type="Proteomes" id="UP000694892"/>
    </source>
</evidence>
<keyword evidence="3" id="KW-0963">Cytoplasm</keyword>
<organism evidence="11 12">
    <name type="scientific">Xenopus laevis</name>
    <name type="common">African clawed frog</name>
    <dbReference type="NCBI Taxonomy" id="8355"/>
    <lineage>
        <taxon>Eukaryota</taxon>
        <taxon>Metazoa</taxon>
        <taxon>Chordata</taxon>
        <taxon>Craniata</taxon>
        <taxon>Vertebrata</taxon>
        <taxon>Euteleostomi</taxon>
        <taxon>Amphibia</taxon>
        <taxon>Batrachia</taxon>
        <taxon>Anura</taxon>
        <taxon>Pipoidea</taxon>
        <taxon>Pipidae</taxon>
        <taxon>Xenopodinae</taxon>
        <taxon>Xenopus</taxon>
        <taxon>Xenopus</taxon>
    </lineage>
</organism>
<evidence type="ECO:0000256" key="5">
    <source>
        <dbReference type="ARBA" id="ARBA00023203"/>
    </source>
</evidence>
<sequence length="248" mass="27694">MADETWMPDHNGDLPLEVKQVQITDIIDAMAASAEDILCITLECDSGIPNPDEEQHIQCEGQQLDTEDEEPKNVEIVEENIKLGDTDKANINHNRDIAKEITEESRMATGLEEDNIPMCAISGDKDFAQHCSSPVSQQTEIPDLFTIQKTEVLSACSMTAVEEEIASTGHGNENRKESFFDEQENGSKHSLSLSPTGSQQDSSEGPPNSGNRPDIFRHSYSRYDTVSYRKIRRGNTKQRIDEFESMSL</sequence>
<protein>
    <recommendedName>
        <fullName evidence="8">Ermin</fullName>
    </recommendedName>
    <alternativeName>
        <fullName evidence="9">Juxtanodin</fullName>
    </alternativeName>
</protein>
<evidence type="ECO:0000256" key="8">
    <source>
        <dbReference type="ARBA" id="ARBA00026168"/>
    </source>
</evidence>
<reference evidence="12" key="1">
    <citation type="journal article" date="2016" name="Nature">
        <title>Genome evolution in the allotetraploid frog Xenopus laevis.</title>
        <authorList>
            <person name="Session A.M."/>
            <person name="Uno Y."/>
            <person name="Kwon T."/>
            <person name="Chapman J.A."/>
            <person name="Toyoda A."/>
            <person name="Takahashi S."/>
            <person name="Fukui A."/>
            <person name="Hikosaka A."/>
            <person name="Suzuki A."/>
            <person name="Kondo M."/>
            <person name="van Heeringen S.J."/>
            <person name="Quigley I."/>
            <person name="Heinz S."/>
            <person name="Ogino H."/>
            <person name="Ochi H."/>
            <person name="Hellsten U."/>
            <person name="Lyons J.B."/>
            <person name="Simakov O."/>
            <person name="Putnam N."/>
            <person name="Stites J."/>
            <person name="Kuroki Y."/>
            <person name="Tanaka T."/>
            <person name="Michiue T."/>
            <person name="Watanabe M."/>
            <person name="Bogdanovic O."/>
            <person name="Lister R."/>
            <person name="Georgiou G."/>
            <person name="Paranjpe S.S."/>
            <person name="van Kruijsbergen I."/>
            <person name="Shu S."/>
            <person name="Carlson J."/>
            <person name="Kinoshita T."/>
            <person name="Ohta Y."/>
            <person name="Mawaribuchi S."/>
            <person name="Jenkins J."/>
            <person name="Grimwood J."/>
            <person name="Schmutz J."/>
            <person name="Mitros T."/>
            <person name="Mozaffari S.V."/>
            <person name="Suzuki Y."/>
            <person name="Haramoto Y."/>
            <person name="Yamamoto T.S."/>
            <person name="Takagi C."/>
            <person name="Heald R."/>
            <person name="Miller K."/>
            <person name="Haudenschild C."/>
            <person name="Kitzman J."/>
            <person name="Nakayama T."/>
            <person name="Izutsu Y."/>
            <person name="Robert J."/>
            <person name="Fortriede J."/>
            <person name="Burns K."/>
            <person name="Lotay V."/>
            <person name="Karimi K."/>
            <person name="Yasuoka Y."/>
            <person name="Dichmann D.S."/>
            <person name="Flajnik M.F."/>
            <person name="Houston D.W."/>
            <person name="Shendure J."/>
            <person name="DuPasquier L."/>
            <person name="Vize P.D."/>
            <person name="Zorn A.M."/>
            <person name="Ito M."/>
            <person name="Marcotte E.M."/>
            <person name="Wallingford J.B."/>
            <person name="Ito Y."/>
            <person name="Asashima M."/>
            <person name="Ueno N."/>
            <person name="Matsuda Y."/>
            <person name="Veenstra G.J."/>
            <person name="Fujiyama A."/>
            <person name="Harland R.M."/>
            <person name="Taira M."/>
            <person name="Rokhsar D.S."/>
        </authorList>
    </citation>
    <scope>NUCLEOTIDE SEQUENCE [LARGE SCALE GENOMIC DNA]</scope>
    <source>
        <strain evidence="12">J</strain>
    </source>
</reference>
<dbReference type="PANTHER" id="PTHR47137:SF1">
    <property type="entry name" value="ERMIN"/>
    <property type="match status" value="1"/>
</dbReference>
<dbReference type="GO" id="GO:0033270">
    <property type="term" value="C:paranode region of axon"/>
    <property type="evidence" value="ECO:0007669"/>
    <property type="project" value="TreeGrafter"/>
</dbReference>
<dbReference type="GO" id="GO:0007015">
    <property type="term" value="P:actin filament organization"/>
    <property type="evidence" value="ECO:0007669"/>
    <property type="project" value="InterPro"/>
</dbReference>
<evidence type="ECO:0000256" key="1">
    <source>
        <dbReference type="ARBA" id="ARBA00004245"/>
    </source>
</evidence>